<dbReference type="Proteomes" id="UP000019225">
    <property type="component" value="Chromosome"/>
</dbReference>
<reference evidence="1 2" key="1">
    <citation type="journal article" date="2014" name="BMC Genomics">
        <title>Complete genome sequence of producer of the glycopeptide antibiotic Aculeximycin Kutzneria albida DSM 43870T, a representative of minor genus of Pseudonocardiaceae.</title>
        <authorList>
            <person name="Rebets Y."/>
            <person name="Tokovenko B."/>
            <person name="Lushchyk I."/>
            <person name="Ruckert C."/>
            <person name="Zaburannyi N."/>
            <person name="Bechthold A."/>
            <person name="Kalinowski J."/>
            <person name="Luzhetskyy A."/>
        </authorList>
    </citation>
    <scope>NUCLEOTIDE SEQUENCE [LARGE SCALE GENOMIC DNA]</scope>
    <source>
        <strain evidence="1">DSM 43870</strain>
    </source>
</reference>
<evidence type="ECO:0000313" key="1">
    <source>
        <dbReference type="EMBL" id="AHH98202.1"/>
    </source>
</evidence>
<sequence>MDVDTRVLAIDDGIRALAELGVTAVQTRSPVRINWSEIRDGHVWALIGCTHRTPTGHVFVEVFAGDTRTARYALTHAEQFLLTGMWTQWIGCWWPVEWATELQAWLDVRDELLAGA</sequence>
<organism evidence="1 2">
    <name type="scientific">Kutzneria albida DSM 43870</name>
    <dbReference type="NCBI Taxonomy" id="1449976"/>
    <lineage>
        <taxon>Bacteria</taxon>
        <taxon>Bacillati</taxon>
        <taxon>Actinomycetota</taxon>
        <taxon>Actinomycetes</taxon>
        <taxon>Pseudonocardiales</taxon>
        <taxon>Pseudonocardiaceae</taxon>
        <taxon>Kutzneria</taxon>
    </lineage>
</organism>
<accession>W5WBH3</accession>
<evidence type="ECO:0000313" key="2">
    <source>
        <dbReference type="Proteomes" id="UP000019225"/>
    </source>
</evidence>
<dbReference type="EMBL" id="CP007155">
    <property type="protein sequence ID" value="AHH98202.1"/>
    <property type="molecule type" value="Genomic_DNA"/>
</dbReference>
<dbReference type="KEGG" id="kal:KALB_4840"/>
<dbReference type="STRING" id="1449976.KALB_4840"/>
<gene>
    <name evidence="1" type="ORF">KALB_4840</name>
</gene>
<proteinExistence type="predicted"/>
<protein>
    <submittedName>
        <fullName evidence="1">Uncharacterized protein</fullName>
    </submittedName>
</protein>
<keyword evidence="2" id="KW-1185">Reference proteome</keyword>
<name>W5WBH3_9PSEU</name>
<dbReference type="RefSeq" id="WP_025358231.1">
    <property type="nucleotide sequence ID" value="NZ_CP007155.1"/>
</dbReference>
<dbReference type="HOGENOM" id="CLU_2093618_0_0_11"/>
<dbReference type="AlphaFoldDB" id="W5WBH3"/>